<keyword evidence="1" id="KW-0472">Membrane</keyword>
<feature type="transmembrane region" description="Helical" evidence="1">
    <location>
        <begin position="18"/>
        <end position="35"/>
    </location>
</feature>
<comment type="caution">
    <text evidence="2">The sequence shown here is derived from an EMBL/GenBank/DDBJ whole genome shotgun (WGS) entry which is preliminary data.</text>
</comment>
<sequence length="122" mass="13875">MSRNTYYLAPHHRLPRDAVWLLISIILLIVIWRIAPQQLPIVPYKLCLVTLAASVGFWLDRTFFPYARPDSYLNDDWRLGTDEPIGDVDFPIVNGYHHVFAAAMLRRAMIVAASIIGVTLGL</sequence>
<proteinExistence type="predicted"/>
<feature type="transmembrane region" description="Helical" evidence="1">
    <location>
        <begin position="41"/>
        <end position="59"/>
    </location>
</feature>
<name>A0ABR6XKD3_9BURK</name>
<keyword evidence="1" id="KW-0812">Transmembrane</keyword>
<dbReference type="Pfam" id="PF13272">
    <property type="entry name" value="Holin_2-3"/>
    <property type="match status" value="1"/>
</dbReference>
<dbReference type="Proteomes" id="UP000637632">
    <property type="component" value="Unassembled WGS sequence"/>
</dbReference>
<evidence type="ECO:0000256" key="1">
    <source>
        <dbReference type="SAM" id="Phobius"/>
    </source>
</evidence>
<organism evidence="2 3">
    <name type="scientific">Undibacterium aquatile</name>
    <dbReference type="NCBI Taxonomy" id="1537398"/>
    <lineage>
        <taxon>Bacteria</taxon>
        <taxon>Pseudomonadati</taxon>
        <taxon>Pseudomonadota</taxon>
        <taxon>Betaproteobacteria</taxon>
        <taxon>Burkholderiales</taxon>
        <taxon>Oxalobacteraceae</taxon>
        <taxon>Undibacterium</taxon>
    </lineage>
</organism>
<evidence type="ECO:0000313" key="2">
    <source>
        <dbReference type="EMBL" id="MBC3813085.1"/>
    </source>
</evidence>
<dbReference type="RefSeq" id="WP_190481046.1">
    <property type="nucleotide sequence ID" value="NZ_JACOFT010000007.1"/>
</dbReference>
<dbReference type="EMBL" id="JACOFT010000007">
    <property type="protein sequence ID" value="MBC3813085.1"/>
    <property type="molecule type" value="Genomic_DNA"/>
</dbReference>
<reference evidence="2 3" key="1">
    <citation type="submission" date="2020-08" db="EMBL/GenBank/DDBJ databases">
        <title>Novel species isolated from subtropical streams in China.</title>
        <authorList>
            <person name="Lu H."/>
        </authorList>
    </citation>
    <scope>NUCLEOTIDE SEQUENCE [LARGE SCALE GENOMIC DNA]</scope>
    <source>
        <strain evidence="2 3">CCTCC AB 2015119</strain>
    </source>
</reference>
<accession>A0ABR6XKD3</accession>
<protein>
    <submittedName>
        <fullName evidence="2">Holin</fullName>
    </submittedName>
</protein>
<keyword evidence="1" id="KW-1133">Transmembrane helix</keyword>
<evidence type="ECO:0000313" key="3">
    <source>
        <dbReference type="Proteomes" id="UP000637632"/>
    </source>
</evidence>
<keyword evidence="3" id="KW-1185">Reference proteome</keyword>
<gene>
    <name evidence="2" type="ORF">H8K26_16715</name>
</gene>
<dbReference type="InterPro" id="IPR025140">
    <property type="entry name" value="Holin_2-3"/>
</dbReference>